<organism evidence="1 2">
    <name type="scientific">Xenorhabdus cabanillasii JM26</name>
    <dbReference type="NCBI Taxonomy" id="1427517"/>
    <lineage>
        <taxon>Bacteria</taxon>
        <taxon>Pseudomonadati</taxon>
        <taxon>Pseudomonadota</taxon>
        <taxon>Gammaproteobacteria</taxon>
        <taxon>Enterobacterales</taxon>
        <taxon>Morganellaceae</taxon>
        <taxon>Xenorhabdus</taxon>
    </lineage>
</organism>
<gene>
    <name evidence="1" type="ORF">XCR1_4300025</name>
</gene>
<accession>W1J9W4</accession>
<evidence type="ECO:0000313" key="2">
    <source>
        <dbReference type="Proteomes" id="UP000019197"/>
    </source>
</evidence>
<proteinExistence type="predicted"/>
<dbReference type="EMBL" id="CBXE010000369">
    <property type="protein sequence ID" value="CDL86676.1"/>
    <property type="molecule type" value="Genomic_DNA"/>
</dbReference>
<name>W1J9W4_9GAMM</name>
<dbReference type="Proteomes" id="UP000019197">
    <property type="component" value="Unassembled WGS sequence"/>
</dbReference>
<evidence type="ECO:0000313" key="1">
    <source>
        <dbReference type="EMBL" id="CDL86676.1"/>
    </source>
</evidence>
<dbReference type="AlphaFoldDB" id="W1J9W4"/>
<protein>
    <submittedName>
        <fullName evidence="1">Uncharacterized protein</fullName>
    </submittedName>
</protein>
<comment type="caution">
    <text evidence="1">The sequence shown here is derived from an EMBL/GenBank/DDBJ whole genome shotgun (WGS) entry which is preliminary data.</text>
</comment>
<sequence>MGLAAYSVERWTKWGNSTDKISKSLNKLGERALKNSGGNWKKSEELFNKYIGMANDRLSKVESKYRIEIQPAIKNGIRVPAVTKGPVYSNGRWHTGFRYTKGSKRLDAGIYDITSKANEHGLHPIIEGFDITLNSTKAHASDIYKDVFGGITINDIRILK</sequence>
<reference evidence="1 2" key="1">
    <citation type="submission" date="2013-11" db="EMBL/GenBank/DDBJ databases">
        <title>Draft genome sequence and annotation of the entomopathogenic bacterium, Xenorhabdus cabanillasi strain JM26.</title>
        <authorList>
            <person name="Gualtieri M."/>
            <person name="Ogier J.C."/>
            <person name="Pages S."/>
            <person name="Givaudan A."/>
            <person name="Gaudriault S."/>
        </authorList>
    </citation>
    <scope>NUCLEOTIDE SEQUENCE [LARGE SCALE GENOMIC DNA]</scope>
    <source>
        <strain evidence="1 2">JM26</strain>
    </source>
</reference>